<sequence length="97" mass="11024">MPSNNEQPVPSASNRPLSERDARILAFERSWWRHAGAKEQAIRKEFGLSSARYYQLLGALIDSPAALAHDPMLIKRLQRVREARLAARSARLLSRDD</sequence>
<evidence type="ECO:0000313" key="1">
    <source>
        <dbReference type="EMBL" id="XDI04790.1"/>
    </source>
</evidence>
<reference evidence="1" key="1">
    <citation type="submission" date="2024-05" db="EMBL/GenBank/DDBJ databases">
        <title>Herbiconiux sp. A18JL235.</title>
        <authorList>
            <person name="Zhang G."/>
        </authorList>
    </citation>
    <scope>NUCLEOTIDE SEQUENCE</scope>
    <source>
        <strain evidence="1">A18JL235</strain>
    </source>
</reference>
<proteinExistence type="predicted"/>
<dbReference type="Pfam" id="PF11662">
    <property type="entry name" value="DUF3263"/>
    <property type="match status" value="1"/>
</dbReference>
<name>A0AB39BF93_9MICO</name>
<dbReference type="RefSeq" id="WP_368497194.1">
    <property type="nucleotide sequence ID" value="NZ_CP162511.1"/>
</dbReference>
<protein>
    <submittedName>
        <fullName evidence="1">DUF3263 domain-containing protein</fullName>
    </submittedName>
</protein>
<gene>
    <name evidence="1" type="ORF">ABFY20_15805</name>
</gene>
<dbReference type="InterPro" id="IPR021678">
    <property type="entry name" value="DUF3263"/>
</dbReference>
<dbReference type="AlphaFoldDB" id="A0AB39BF93"/>
<dbReference type="EMBL" id="CP162511">
    <property type="protein sequence ID" value="XDI04790.1"/>
    <property type="molecule type" value="Genomic_DNA"/>
</dbReference>
<organism evidence="1">
    <name type="scientific">Herbiconiux sp. A18JL235</name>
    <dbReference type="NCBI Taxonomy" id="3152363"/>
    <lineage>
        <taxon>Bacteria</taxon>
        <taxon>Bacillati</taxon>
        <taxon>Actinomycetota</taxon>
        <taxon>Actinomycetes</taxon>
        <taxon>Micrococcales</taxon>
        <taxon>Microbacteriaceae</taxon>
        <taxon>Herbiconiux</taxon>
    </lineage>
</organism>
<accession>A0AB39BF93</accession>